<evidence type="ECO:0000256" key="5">
    <source>
        <dbReference type="ARBA" id="ARBA00023027"/>
    </source>
</evidence>
<keyword evidence="10" id="KW-1185">Reference proteome</keyword>
<proteinExistence type="predicted"/>
<keyword evidence="4" id="KW-0630">Potassium</keyword>
<dbReference type="PROSITE" id="PS51202">
    <property type="entry name" value="RCK_C"/>
    <property type="match status" value="2"/>
</dbReference>
<evidence type="ECO:0000256" key="4">
    <source>
        <dbReference type="ARBA" id="ARBA00022958"/>
    </source>
</evidence>
<keyword evidence="5" id="KW-0520">NAD</keyword>
<accession>A0A501PR97</accession>
<gene>
    <name evidence="9" type="primary">trkA</name>
    <name evidence="9" type="ORF">FIV46_02930</name>
</gene>
<dbReference type="SUPFAM" id="SSF51735">
    <property type="entry name" value="NAD(P)-binding Rossmann-fold domains"/>
    <property type="match status" value="2"/>
</dbReference>
<feature type="domain" description="RCK C-terminal" evidence="8">
    <location>
        <begin position="144"/>
        <end position="228"/>
    </location>
</feature>
<evidence type="ECO:0000313" key="10">
    <source>
        <dbReference type="Proteomes" id="UP000319148"/>
    </source>
</evidence>
<dbReference type="InterPro" id="IPR006037">
    <property type="entry name" value="RCK_C"/>
</dbReference>
<dbReference type="InterPro" id="IPR050721">
    <property type="entry name" value="Trk_Ktr_HKT_K-transport"/>
</dbReference>
<keyword evidence="6" id="KW-0406">Ion transport</keyword>
<dbReference type="GO" id="GO:0005886">
    <property type="term" value="C:plasma membrane"/>
    <property type="evidence" value="ECO:0007669"/>
    <property type="project" value="InterPro"/>
</dbReference>
<organism evidence="9 10">
    <name type="scientific">Emcibacter nanhaiensis</name>
    <dbReference type="NCBI Taxonomy" id="1505037"/>
    <lineage>
        <taxon>Bacteria</taxon>
        <taxon>Pseudomonadati</taxon>
        <taxon>Pseudomonadota</taxon>
        <taxon>Alphaproteobacteria</taxon>
        <taxon>Emcibacterales</taxon>
        <taxon>Emcibacteraceae</taxon>
        <taxon>Emcibacter</taxon>
    </lineage>
</organism>
<dbReference type="NCBIfam" id="NF007041">
    <property type="entry name" value="PRK09496.3-4"/>
    <property type="match status" value="1"/>
</dbReference>
<dbReference type="Proteomes" id="UP000319148">
    <property type="component" value="Unassembled WGS sequence"/>
</dbReference>
<dbReference type="NCBIfam" id="NF007031">
    <property type="entry name" value="PRK09496.1-2"/>
    <property type="match status" value="1"/>
</dbReference>
<dbReference type="SUPFAM" id="SSF116726">
    <property type="entry name" value="TrkA C-terminal domain-like"/>
    <property type="match status" value="2"/>
</dbReference>
<dbReference type="Pfam" id="PF02080">
    <property type="entry name" value="TrkA_C"/>
    <property type="match status" value="2"/>
</dbReference>
<protein>
    <recommendedName>
        <fullName evidence="1">Trk system potassium uptake protein TrkA</fullName>
    </recommendedName>
</protein>
<dbReference type="EMBL" id="VFIY01000004">
    <property type="protein sequence ID" value="TPD63049.1"/>
    <property type="molecule type" value="Genomic_DNA"/>
</dbReference>
<evidence type="ECO:0000256" key="2">
    <source>
        <dbReference type="ARBA" id="ARBA00022448"/>
    </source>
</evidence>
<dbReference type="NCBIfam" id="NF007032">
    <property type="entry name" value="PRK09496.1-4"/>
    <property type="match status" value="1"/>
</dbReference>
<dbReference type="PANTHER" id="PTHR43833">
    <property type="entry name" value="POTASSIUM CHANNEL PROTEIN 2-RELATED-RELATED"/>
    <property type="match status" value="1"/>
</dbReference>
<dbReference type="PRINTS" id="PR00335">
    <property type="entry name" value="KUPTAKETRKA"/>
</dbReference>
<dbReference type="InterPro" id="IPR006036">
    <property type="entry name" value="K_uptake_TrkA"/>
</dbReference>
<evidence type="ECO:0000259" key="8">
    <source>
        <dbReference type="PROSITE" id="PS51202"/>
    </source>
</evidence>
<dbReference type="Pfam" id="PF02254">
    <property type="entry name" value="TrkA_N"/>
    <property type="match status" value="2"/>
</dbReference>
<reference evidence="10" key="1">
    <citation type="submission" date="2019-06" db="EMBL/GenBank/DDBJ databases">
        <title>The complete genome of Emcibacter congregatus ZYLT.</title>
        <authorList>
            <person name="Zhao Z."/>
        </authorList>
    </citation>
    <scope>NUCLEOTIDE SEQUENCE [LARGE SCALE GENOMIC DNA]</scope>
    <source>
        <strain evidence="10">MCCC 1A06723</strain>
    </source>
</reference>
<keyword evidence="2" id="KW-0813">Transport</keyword>
<dbReference type="NCBIfam" id="NF007039">
    <property type="entry name" value="PRK09496.3-2"/>
    <property type="match status" value="1"/>
</dbReference>
<name>A0A501PR97_9PROT</name>
<feature type="domain" description="RCK N-terminal" evidence="7">
    <location>
        <begin position="233"/>
        <end position="352"/>
    </location>
</feature>
<dbReference type="PANTHER" id="PTHR43833:SF5">
    <property type="entry name" value="TRK SYSTEM POTASSIUM UPTAKE PROTEIN TRKA"/>
    <property type="match status" value="1"/>
</dbReference>
<feature type="domain" description="RCK C-terminal" evidence="8">
    <location>
        <begin position="372"/>
        <end position="453"/>
    </location>
</feature>
<evidence type="ECO:0000313" key="9">
    <source>
        <dbReference type="EMBL" id="TPD63049.1"/>
    </source>
</evidence>
<evidence type="ECO:0000256" key="1">
    <source>
        <dbReference type="ARBA" id="ARBA00017378"/>
    </source>
</evidence>
<dbReference type="Gene3D" id="3.30.70.1450">
    <property type="entry name" value="Regulator of K+ conductance, C-terminal domain"/>
    <property type="match status" value="2"/>
</dbReference>
<evidence type="ECO:0000256" key="6">
    <source>
        <dbReference type="ARBA" id="ARBA00023065"/>
    </source>
</evidence>
<dbReference type="InterPro" id="IPR036721">
    <property type="entry name" value="RCK_C_sf"/>
</dbReference>
<keyword evidence="3" id="KW-0633">Potassium transport</keyword>
<dbReference type="InterPro" id="IPR003148">
    <property type="entry name" value="RCK_N"/>
</dbReference>
<comment type="caution">
    <text evidence="9">The sequence shown here is derived from an EMBL/GenBank/DDBJ whole genome shotgun (WGS) entry which is preliminary data.</text>
</comment>
<dbReference type="GO" id="GO:0015079">
    <property type="term" value="F:potassium ion transmembrane transporter activity"/>
    <property type="evidence" value="ECO:0007669"/>
    <property type="project" value="InterPro"/>
</dbReference>
<feature type="domain" description="RCK N-terminal" evidence="7">
    <location>
        <begin position="1"/>
        <end position="124"/>
    </location>
</feature>
<dbReference type="InterPro" id="IPR036291">
    <property type="entry name" value="NAD(P)-bd_dom_sf"/>
</dbReference>
<dbReference type="AlphaFoldDB" id="A0A501PR97"/>
<dbReference type="RefSeq" id="WP_139938299.1">
    <property type="nucleotide sequence ID" value="NZ_JBHSYP010000022.1"/>
</dbReference>
<dbReference type="OrthoDB" id="9775180at2"/>
<dbReference type="PROSITE" id="PS51201">
    <property type="entry name" value="RCK_N"/>
    <property type="match status" value="2"/>
</dbReference>
<dbReference type="NCBIfam" id="NF007030">
    <property type="entry name" value="PRK09496.1-1"/>
    <property type="match status" value="1"/>
</dbReference>
<dbReference type="Gene3D" id="3.40.50.720">
    <property type="entry name" value="NAD(P)-binding Rossmann-like Domain"/>
    <property type="match status" value="2"/>
</dbReference>
<evidence type="ECO:0000259" key="7">
    <source>
        <dbReference type="PROSITE" id="PS51201"/>
    </source>
</evidence>
<sequence>MKVIVCGAGQVGFNIARHLANEHNDVTVIDRSPKLIAKIQNSLDVQAIVGYASHPDLLERAGARDADMIIAVTLFDEVNMMACQVAHSLFDVPTKIARVRDQSYLKSMWQDLFSRDHMPIDVIISPEIEVARAAIRRLEVPGAFDMIPFADDKVQVVGVKLEEDCPVVDTPLRQLTELFPDLNIVVSGIMRNGKMIVPTSADQLLVGDDIYFISEKSHVQRALNVFGHEEEEARRIIIVGGGNVGLFIAEQLLAEDSKIQIKIIELKQERATFVAEKLPKAIVLNGDALDLELHKEANVAGTETIISVTNDDKVNILASALAKHGGCERAIALINNHDFGPLTYSVGIDAFVDPRQTTVSSILQHMRRGRIRSLQTLAGGAAEVLEAVALETSPLVGKPLRDVKLPQGIIIGAIIHEGEVVVPRGGSIIKTNDIVIVFTRADMVRKVEELFTVKLEYF</sequence>
<evidence type="ECO:0000256" key="3">
    <source>
        <dbReference type="ARBA" id="ARBA00022538"/>
    </source>
</evidence>